<dbReference type="PRINTS" id="PR00501">
    <property type="entry name" value="KELCHREPEAT"/>
</dbReference>
<keyword evidence="1" id="KW-0880">Kelch repeat</keyword>
<dbReference type="InterPro" id="IPR006652">
    <property type="entry name" value="Kelch_1"/>
</dbReference>
<dbReference type="PANTHER" id="PTHR46375:SF3">
    <property type="entry name" value="KELCH REPEAT AND BTB DOMAIN-CONTAINING PROTEIN 13"/>
    <property type="match status" value="1"/>
</dbReference>
<dbReference type="VEuPathDB" id="VectorBase:GMOY008582"/>
<dbReference type="AlphaFoldDB" id="A0A1B0G5I6"/>
<dbReference type="PANTHER" id="PTHR46375">
    <property type="entry name" value="KELCH REPEAT AND BTB DOMAIN-CONTAINING PROTEIN 13-RELATED"/>
    <property type="match status" value="1"/>
</dbReference>
<dbReference type="STRING" id="37546.A0A1B0G5I6"/>
<evidence type="ECO:0008006" key="4">
    <source>
        <dbReference type="Google" id="ProtNLM"/>
    </source>
</evidence>
<organism evidence="2 3">
    <name type="scientific">Glossina morsitans morsitans</name>
    <name type="common">Savannah tsetse fly</name>
    <dbReference type="NCBI Taxonomy" id="37546"/>
    <lineage>
        <taxon>Eukaryota</taxon>
        <taxon>Metazoa</taxon>
        <taxon>Ecdysozoa</taxon>
        <taxon>Arthropoda</taxon>
        <taxon>Hexapoda</taxon>
        <taxon>Insecta</taxon>
        <taxon>Pterygota</taxon>
        <taxon>Neoptera</taxon>
        <taxon>Endopterygota</taxon>
        <taxon>Diptera</taxon>
        <taxon>Brachycera</taxon>
        <taxon>Muscomorpha</taxon>
        <taxon>Hippoboscoidea</taxon>
        <taxon>Glossinidae</taxon>
        <taxon>Glossina</taxon>
    </lineage>
</organism>
<keyword evidence="3" id="KW-1185">Reference proteome</keyword>
<dbReference type="EMBL" id="CCAG010013583">
    <property type="status" value="NOT_ANNOTATED_CDS"/>
    <property type="molecule type" value="Genomic_DNA"/>
</dbReference>
<sequence>MLYVGGFNGSLRVGTVDVYDPATDQWSTSNSMETRRSTLGVAVLNGCIYAVGGFDGKTGLSSAEMFVPKNEVWRFILTRGFNGSLRVGTVDVYDPATDQWSTSNSMEARRSTLGVAVLNGCIYAVGGYYTRQS</sequence>
<protein>
    <recommendedName>
        <fullName evidence="4">Kelch repeat protein</fullName>
    </recommendedName>
</protein>
<proteinExistence type="predicted"/>
<evidence type="ECO:0000313" key="3">
    <source>
        <dbReference type="Proteomes" id="UP000092444"/>
    </source>
</evidence>
<dbReference type="InterPro" id="IPR015915">
    <property type="entry name" value="Kelch-typ_b-propeller"/>
</dbReference>
<dbReference type="EnsemblMetazoa" id="GMOY008582-RA">
    <property type="protein sequence ID" value="GMOY008582-PA"/>
    <property type="gene ID" value="GMOY008582"/>
</dbReference>
<dbReference type="InterPro" id="IPR052392">
    <property type="entry name" value="Kelch-BTB_domain-containing"/>
</dbReference>
<evidence type="ECO:0000313" key="2">
    <source>
        <dbReference type="EnsemblMetazoa" id="GMOY008582-PA"/>
    </source>
</evidence>
<dbReference type="SMART" id="SM00612">
    <property type="entry name" value="Kelch"/>
    <property type="match status" value="3"/>
</dbReference>
<dbReference type="EMBL" id="CCAG010013582">
    <property type="status" value="NOT_ANNOTATED_CDS"/>
    <property type="molecule type" value="Genomic_DNA"/>
</dbReference>
<accession>A0A1B0G5I6</accession>
<reference evidence="2" key="1">
    <citation type="submission" date="2020-05" db="UniProtKB">
        <authorList>
            <consortium name="EnsemblMetazoa"/>
        </authorList>
    </citation>
    <scope>IDENTIFICATION</scope>
    <source>
        <strain evidence="2">Yale</strain>
    </source>
</reference>
<name>A0A1B0G5I6_GLOMM</name>
<dbReference type="Gene3D" id="2.120.10.80">
    <property type="entry name" value="Kelch-type beta propeller"/>
    <property type="match status" value="2"/>
</dbReference>
<dbReference type="SUPFAM" id="SSF117281">
    <property type="entry name" value="Kelch motif"/>
    <property type="match status" value="1"/>
</dbReference>
<dbReference type="PhylomeDB" id="A0A1B0G5I6"/>
<dbReference type="Pfam" id="PF01344">
    <property type="entry name" value="Kelch_1"/>
    <property type="match status" value="4"/>
</dbReference>
<evidence type="ECO:0000256" key="1">
    <source>
        <dbReference type="ARBA" id="ARBA00022441"/>
    </source>
</evidence>
<dbReference type="Proteomes" id="UP000092444">
    <property type="component" value="Unassembled WGS sequence"/>
</dbReference>